<protein>
    <submittedName>
        <fullName evidence="3">Glutathione S-transferase</fullName>
    </submittedName>
</protein>
<evidence type="ECO:0000313" key="4">
    <source>
        <dbReference type="Proteomes" id="UP000230709"/>
    </source>
</evidence>
<dbReference type="RefSeq" id="WP_003610808.1">
    <property type="nucleotide sequence ID" value="NZ_ADVE02000001.1"/>
</dbReference>
<dbReference type="InterPro" id="IPR026928">
    <property type="entry name" value="FAX/IsoI-like"/>
</dbReference>
<dbReference type="STRING" id="595536.GCA_000178815_00672"/>
<dbReference type="InterPro" id="IPR036282">
    <property type="entry name" value="Glutathione-S-Trfase_C_sf"/>
</dbReference>
<feature type="domain" description="Metaxin glutathione S-transferase" evidence="1">
    <location>
        <begin position="163"/>
        <end position="225"/>
    </location>
</feature>
<evidence type="ECO:0000259" key="1">
    <source>
        <dbReference type="Pfam" id="PF17171"/>
    </source>
</evidence>
<dbReference type="PANTHER" id="PTHR12289">
    <property type="entry name" value="METAXIN RELATED"/>
    <property type="match status" value="1"/>
</dbReference>
<dbReference type="InterPro" id="IPR036249">
    <property type="entry name" value="Thioredoxin-like_sf"/>
</dbReference>
<dbReference type="SUPFAM" id="SSF52833">
    <property type="entry name" value="Thioredoxin-like"/>
    <property type="match status" value="1"/>
</dbReference>
<evidence type="ECO:0000313" key="3">
    <source>
        <dbReference type="EMBL" id="ATQ70159.1"/>
    </source>
</evidence>
<dbReference type="EMBL" id="CP023737">
    <property type="protein sequence ID" value="ATQ70159.1"/>
    <property type="molecule type" value="Genomic_DNA"/>
</dbReference>
<dbReference type="Pfam" id="PF17172">
    <property type="entry name" value="GST_N_4"/>
    <property type="match status" value="1"/>
</dbReference>
<keyword evidence="4" id="KW-1185">Reference proteome</keyword>
<dbReference type="SFLD" id="SFLDS00019">
    <property type="entry name" value="Glutathione_Transferase_(cytos"/>
    <property type="match status" value="1"/>
</dbReference>
<dbReference type="InterPro" id="IPR040079">
    <property type="entry name" value="Glutathione_S-Trfase"/>
</dbReference>
<dbReference type="CDD" id="cd03080">
    <property type="entry name" value="GST_N_Metaxin_like"/>
    <property type="match status" value="1"/>
</dbReference>
<dbReference type="SFLD" id="SFLDG01200">
    <property type="entry name" value="SUF1.1"/>
    <property type="match status" value="1"/>
</dbReference>
<accession>A0A2D2D5P5</accession>
<dbReference type="Pfam" id="PF17171">
    <property type="entry name" value="GST_C_6"/>
    <property type="match status" value="1"/>
</dbReference>
<dbReference type="SUPFAM" id="SSF47616">
    <property type="entry name" value="GST C-terminal domain-like"/>
    <property type="match status" value="1"/>
</dbReference>
<dbReference type="InterPro" id="IPR033468">
    <property type="entry name" value="Metaxin_GST"/>
</dbReference>
<name>A0A2D2D5P5_METT3</name>
<dbReference type="InterPro" id="IPR012336">
    <property type="entry name" value="Thioredoxin-like_fold"/>
</dbReference>
<dbReference type="InterPro" id="IPR050931">
    <property type="entry name" value="Mito_Protein_Transport_Metaxin"/>
</dbReference>
<dbReference type="Gene3D" id="3.40.30.10">
    <property type="entry name" value="Glutaredoxin"/>
    <property type="match status" value="1"/>
</dbReference>
<dbReference type="PANTHER" id="PTHR12289:SF41">
    <property type="entry name" value="FAILED AXON CONNECTIONS-RELATED"/>
    <property type="match status" value="1"/>
</dbReference>
<gene>
    <name evidence="3" type="ORF">CQW49_01365</name>
</gene>
<dbReference type="AlphaFoldDB" id="A0A2D2D5P5"/>
<reference evidence="4" key="1">
    <citation type="submission" date="2017-10" db="EMBL/GenBank/DDBJ databases">
        <title>Completed PacBio SMRT sequence of Methylosinus trichosporium OB3b reveals presence of a third large plasmid.</title>
        <authorList>
            <person name="Charles T.C."/>
            <person name="Lynch M.D.J."/>
            <person name="Heil J.R."/>
            <person name="Cheng J."/>
        </authorList>
    </citation>
    <scope>NUCLEOTIDE SEQUENCE [LARGE SCALE GENOMIC DNA]</scope>
    <source>
        <strain evidence="4">OB3b</strain>
    </source>
</reference>
<organism evidence="3 4">
    <name type="scientific">Methylosinus trichosporium (strain ATCC 35070 / NCIMB 11131 / UNIQEM 75 / OB3b)</name>
    <dbReference type="NCBI Taxonomy" id="595536"/>
    <lineage>
        <taxon>Bacteria</taxon>
        <taxon>Pseudomonadati</taxon>
        <taxon>Pseudomonadota</taxon>
        <taxon>Alphaproteobacteria</taxon>
        <taxon>Hyphomicrobiales</taxon>
        <taxon>Methylocystaceae</taxon>
        <taxon>Methylosinus</taxon>
    </lineage>
</organism>
<keyword evidence="3" id="KW-0808">Transferase</keyword>
<evidence type="ECO:0000259" key="2">
    <source>
        <dbReference type="Pfam" id="PF17172"/>
    </source>
</evidence>
<dbReference type="KEGG" id="mtw:CQW49_01365"/>
<dbReference type="Proteomes" id="UP000230709">
    <property type="component" value="Chromosome"/>
</dbReference>
<dbReference type="Gene3D" id="1.20.1050.10">
    <property type="match status" value="1"/>
</dbReference>
<dbReference type="CDD" id="cd03193">
    <property type="entry name" value="GST_C_Metaxin"/>
    <property type="match status" value="1"/>
</dbReference>
<proteinExistence type="predicted"/>
<dbReference type="GO" id="GO:0016740">
    <property type="term" value="F:transferase activity"/>
    <property type="evidence" value="ECO:0007669"/>
    <property type="project" value="UniProtKB-KW"/>
</dbReference>
<dbReference type="SFLD" id="SFLDG01180">
    <property type="entry name" value="SUF1"/>
    <property type="match status" value="1"/>
</dbReference>
<feature type="domain" description="Thioredoxin-like fold" evidence="2">
    <location>
        <begin position="18"/>
        <end position="114"/>
    </location>
</feature>
<sequence>MITLYSFGPFFGLPDASPFVLKAMTLLEIAGLRYVEDHSGYMRAPKGKLPYIDDEGAIIADSTFIRFHIERKYSFDFDEGLSSEQRSTGWAVEKMLEDHYYWALAHMRWIDDANFARSAALFFATVPAPFRPLVRSLVRRKIGASMKAHGMGRHSADEIAELARRDMDALATLLGDKRFLFGDKPSGADATAFAFVAESLSPDLDSPLRAAALANANLVAYRDRMLSAYFPKFLA</sequence>